<dbReference type="EMBL" id="CAKLPZ010000002">
    <property type="protein sequence ID" value="CAH1000663.1"/>
    <property type="molecule type" value="Genomic_DNA"/>
</dbReference>
<keyword evidence="1" id="KW-0812">Transmembrane</keyword>
<evidence type="ECO:0000313" key="3">
    <source>
        <dbReference type="Proteomes" id="UP000837803"/>
    </source>
</evidence>
<protein>
    <recommendedName>
        <fullName evidence="4">Anti-sigma factor</fullName>
    </recommendedName>
</protein>
<proteinExistence type="predicted"/>
<sequence>MCLPQYMSREELKRSGLLDQYVLGLLDPERVAEVERLMEEDPFLEQEVARLRQELNSYADARNIAAPLDGRAPRTAEDFLDLDHEMITAMMERNHSLNLWRYALIAICLLLIGLSGYLFRLKENIRGELVTERAIHAQDEASHLLELRRNREAIQMTVGSWDDMQLFEQPVDTGILHVHLLAGAGVALVDLSDVPALGEGESYYIFGGPAGQSTPEIVSARQQGGLSVIRLEGKMPVLRVYRWMTGREAAPSSGEQPLVSVELPLRD</sequence>
<keyword evidence="1" id="KW-0472">Membrane</keyword>
<keyword evidence="1" id="KW-1133">Transmembrane helix</keyword>
<keyword evidence="3" id="KW-1185">Reference proteome</keyword>
<organism evidence="2 3">
    <name type="scientific">Neolewinella maritima</name>
    <dbReference type="NCBI Taxonomy" id="1383882"/>
    <lineage>
        <taxon>Bacteria</taxon>
        <taxon>Pseudomonadati</taxon>
        <taxon>Bacteroidota</taxon>
        <taxon>Saprospiria</taxon>
        <taxon>Saprospirales</taxon>
        <taxon>Lewinellaceae</taxon>
        <taxon>Neolewinella</taxon>
    </lineage>
</organism>
<feature type="transmembrane region" description="Helical" evidence="1">
    <location>
        <begin position="99"/>
        <end position="119"/>
    </location>
</feature>
<comment type="caution">
    <text evidence="2">The sequence shown here is derived from an EMBL/GenBank/DDBJ whole genome shotgun (WGS) entry which is preliminary data.</text>
</comment>
<gene>
    <name evidence="2" type="ORF">LEM8419_01797</name>
</gene>
<evidence type="ECO:0000313" key="2">
    <source>
        <dbReference type="EMBL" id="CAH1000663.1"/>
    </source>
</evidence>
<evidence type="ECO:0000256" key="1">
    <source>
        <dbReference type="SAM" id="Phobius"/>
    </source>
</evidence>
<accession>A0ABN8F6Q4</accession>
<dbReference type="Proteomes" id="UP000837803">
    <property type="component" value="Unassembled WGS sequence"/>
</dbReference>
<evidence type="ECO:0008006" key="4">
    <source>
        <dbReference type="Google" id="ProtNLM"/>
    </source>
</evidence>
<reference evidence="2" key="1">
    <citation type="submission" date="2021-12" db="EMBL/GenBank/DDBJ databases">
        <authorList>
            <person name="Rodrigo-Torres L."/>
            <person name="Arahal R. D."/>
            <person name="Lucena T."/>
        </authorList>
    </citation>
    <scope>NUCLEOTIDE SEQUENCE</scope>
    <source>
        <strain evidence="2">CECT 8419</strain>
    </source>
</reference>
<name>A0ABN8F6Q4_9BACT</name>